<dbReference type="InterPro" id="IPR053165">
    <property type="entry name" value="HSI-I_assembly_Hcp1"/>
</dbReference>
<dbReference type="SUPFAM" id="SSF141452">
    <property type="entry name" value="Hcp1-like"/>
    <property type="match status" value="1"/>
</dbReference>
<dbReference type="PANTHER" id="PTHR36152">
    <property type="entry name" value="CYTOPLASMIC PROTEIN-RELATED"/>
    <property type="match status" value="1"/>
</dbReference>
<organism evidence="1 2">
    <name type="scientific">Massilia aquatica</name>
    <dbReference type="NCBI Taxonomy" id="2609000"/>
    <lineage>
        <taxon>Bacteria</taxon>
        <taxon>Pseudomonadati</taxon>
        <taxon>Pseudomonadota</taxon>
        <taxon>Betaproteobacteria</taxon>
        <taxon>Burkholderiales</taxon>
        <taxon>Oxalobacteraceae</taxon>
        <taxon>Telluria group</taxon>
        <taxon>Massilia</taxon>
    </lineage>
</organism>
<comment type="caution">
    <text evidence="1">The sequence shown here is derived from an EMBL/GenBank/DDBJ whole genome shotgun (WGS) entry which is preliminary data.</text>
</comment>
<gene>
    <name evidence="1" type="ORF">F1609_02355</name>
</gene>
<dbReference type="Gene3D" id="2.30.110.20">
    <property type="entry name" value="Hcp1-like"/>
    <property type="match status" value="1"/>
</dbReference>
<proteinExistence type="predicted"/>
<protein>
    <submittedName>
        <fullName evidence="1">Type VI secretion system tube protein Hcp</fullName>
    </submittedName>
</protein>
<accession>A0ABX0LVX9</accession>
<dbReference type="NCBIfam" id="TIGR03344">
    <property type="entry name" value="VI_effect_Hcp1"/>
    <property type="match status" value="1"/>
</dbReference>
<sequence length="163" mass="17294">MAIDVYLQIEGVKGESADSTHKDWIECESVAWAISQPRSATSSTAGGHTAERAELSEISFVKIADLASPVLAQHCASGKTLAKAKFEFFRADGTGERVKYYEIELDNVLVGHIAPSVGAGSIMAESVALKFSKVKWKYTQQKIGGGTGGNTSGGWDAALNKVV</sequence>
<name>A0ABX0LVX9_9BURK</name>
<evidence type="ECO:0000313" key="1">
    <source>
        <dbReference type="EMBL" id="NHZ39014.1"/>
    </source>
</evidence>
<dbReference type="InterPro" id="IPR008514">
    <property type="entry name" value="T6SS_Hcp"/>
</dbReference>
<evidence type="ECO:0000313" key="2">
    <source>
        <dbReference type="Proteomes" id="UP000819052"/>
    </source>
</evidence>
<dbReference type="Pfam" id="PF05638">
    <property type="entry name" value="T6SS_HCP"/>
    <property type="match status" value="1"/>
</dbReference>
<keyword evidence="2" id="KW-1185">Reference proteome</keyword>
<dbReference type="EMBL" id="VVIW01000001">
    <property type="protein sequence ID" value="NHZ39014.1"/>
    <property type="molecule type" value="Genomic_DNA"/>
</dbReference>
<dbReference type="InterPro" id="IPR036624">
    <property type="entry name" value="Hcp1-lik_sf"/>
</dbReference>
<dbReference type="Proteomes" id="UP000819052">
    <property type="component" value="Unassembled WGS sequence"/>
</dbReference>
<dbReference type="PANTHER" id="PTHR36152:SF5">
    <property type="entry name" value="PROTEIN HCP1"/>
    <property type="match status" value="1"/>
</dbReference>
<dbReference type="RefSeq" id="WP_167074267.1">
    <property type="nucleotide sequence ID" value="NZ_VVIW01000001.1"/>
</dbReference>
<reference evidence="1 2" key="1">
    <citation type="submission" date="2019-09" db="EMBL/GenBank/DDBJ databases">
        <title>Taxonomy of Antarctic Massilia spp.: description of Massilia rubra sp. nov., Massilia aquatica sp. nov., Massilia mucilaginosa sp. nov., Massilia frigida sp. nov. isolated from streams, lakes and regoliths.</title>
        <authorList>
            <person name="Holochova P."/>
            <person name="Sedlacek I."/>
            <person name="Kralova S."/>
            <person name="Maslanova I."/>
            <person name="Busse H.-J."/>
            <person name="Stankova E."/>
            <person name="Vrbovska V."/>
            <person name="Kovarovic V."/>
            <person name="Bartak M."/>
            <person name="Svec P."/>
            <person name="Pantucek R."/>
        </authorList>
    </citation>
    <scope>NUCLEOTIDE SEQUENCE [LARGE SCALE GENOMIC DNA]</scope>
    <source>
        <strain evidence="1 2">CCM 8693</strain>
    </source>
</reference>